<keyword evidence="4" id="KW-0560">Oxidoreductase</keyword>
<reference evidence="5 6" key="1">
    <citation type="submission" date="2019-12" db="EMBL/GenBank/DDBJ databases">
        <authorList>
            <person name="Floudas D."/>
            <person name="Bentzer J."/>
            <person name="Ahren D."/>
            <person name="Johansson T."/>
            <person name="Persson P."/>
            <person name="Tunlid A."/>
        </authorList>
    </citation>
    <scope>NUCLEOTIDE SEQUENCE [LARGE SCALE GENOMIC DNA]</scope>
    <source>
        <strain evidence="5 6">CBS 102.39</strain>
    </source>
</reference>
<evidence type="ECO:0000313" key="6">
    <source>
        <dbReference type="Proteomes" id="UP000521872"/>
    </source>
</evidence>
<dbReference type="SUPFAM" id="SSF51905">
    <property type="entry name" value="FAD/NAD(P)-binding domain"/>
    <property type="match status" value="1"/>
</dbReference>
<dbReference type="Gene3D" id="3.50.50.60">
    <property type="entry name" value="FAD/NAD(P)-binding domain"/>
    <property type="match status" value="2"/>
</dbReference>
<dbReference type="GO" id="GO:0050660">
    <property type="term" value="F:flavin adenine dinucleotide binding"/>
    <property type="evidence" value="ECO:0007669"/>
    <property type="project" value="InterPro"/>
</dbReference>
<accession>A0A8H4QQU1</accession>
<organism evidence="5 6">
    <name type="scientific">Agrocybe pediades</name>
    <dbReference type="NCBI Taxonomy" id="84607"/>
    <lineage>
        <taxon>Eukaryota</taxon>
        <taxon>Fungi</taxon>
        <taxon>Dikarya</taxon>
        <taxon>Basidiomycota</taxon>
        <taxon>Agaricomycotina</taxon>
        <taxon>Agaricomycetes</taxon>
        <taxon>Agaricomycetidae</taxon>
        <taxon>Agaricales</taxon>
        <taxon>Agaricineae</taxon>
        <taxon>Strophariaceae</taxon>
        <taxon>Agrocybe</taxon>
    </lineage>
</organism>
<keyword evidence="3" id="KW-0274">FAD</keyword>
<sequence>MSTNEIPRRTRVAIIGAGPGGLSCAIALKRQLNLVDFVIYEKGSEVGGTWRDNTYPGCSSDIQMSFFSLSTDLQDWKSSHGSQEDILEYWLRLARKYDLYPHVIFNHKVTSADWDPKANCYHIASEDVRIGKIEPIVTTADVVISAIGVLETPRFARIPGFDTFKGEVFHSARWNDKVELRGKRVGVIGNGASATQFVPIISQDPEVNVLQFCRTAHWLLPNIRHNHSSARRWITRNVPPLRLLERWASFLQLEFLYTMVWSNSVTRWLFEKLLLGYLKYSSPKVYYTQLTPTFPLGCKRIIFDTGYTSALHRPNLDLNWDGIEKIVENGVVTKKGETIPLDVLIFATGFAADVYPLKIRGPHQTIQDYYEESEGPQAYMGTTAPGFPNFFTIFGPNTGTGWTSVIYTNEIQINYTLQLIKPILDGTIQSIEVTKEATDAYNSKIHGRLENTQYTQCSSWYRVGQEGKIVNIFPGYATLFWVWLRTPNWNHYTSVGADRCLRTKRIGQAIQGVVHTALAVGIVAGGAYYAYQVPVIEEAVQSGLRLAGDLLRGVIQSPFARQYLGSFSDAL</sequence>
<dbReference type="GO" id="GO:0050661">
    <property type="term" value="F:NADP binding"/>
    <property type="evidence" value="ECO:0007669"/>
    <property type="project" value="InterPro"/>
</dbReference>
<dbReference type="Pfam" id="PF00743">
    <property type="entry name" value="FMO-like"/>
    <property type="match status" value="1"/>
</dbReference>
<keyword evidence="6" id="KW-1185">Reference proteome</keyword>
<dbReference type="Proteomes" id="UP000521872">
    <property type="component" value="Unassembled WGS sequence"/>
</dbReference>
<evidence type="ECO:0000256" key="2">
    <source>
        <dbReference type="ARBA" id="ARBA00022630"/>
    </source>
</evidence>
<dbReference type="PANTHER" id="PTHR42877">
    <property type="entry name" value="L-ORNITHINE N(5)-MONOOXYGENASE-RELATED"/>
    <property type="match status" value="1"/>
</dbReference>
<dbReference type="EMBL" id="JAACJL010000044">
    <property type="protein sequence ID" value="KAF4615529.1"/>
    <property type="molecule type" value="Genomic_DNA"/>
</dbReference>
<dbReference type="PRINTS" id="PR00419">
    <property type="entry name" value="ADXRDTASE"/>
</dbReference>
<dbReference type="InterPro" id="IPR051209">
    <property type="entry name" value="FAD-bind_Monooxygenase_sf"/>
</dbReference>
<evidence type="ECO:0000256" key="1">
    <source>
        <dbReference type="ARBA" id="ARBA00010139"/>
    </source>
</evidence>
<gene>
    <name evidence="5" type="ORF">D9613_003507</name>
</gene>
<comment type="caution">
    <text evidence="5">The sequence shown here is derived from an EMBL/GenBank/DDBJ whole genome shotgun (WGS) entry which is preliminary data.</text>
</comment>
<dbReference type="AlphaFoldDB" id="A0A8H4QQU1"/>
<keyword evidence="2" id="KW-0285">Flavoprotein</keyword>
<comment type="similarity">
    <text evidence="1">Belongs to the FAD-binding monooxygenase family.</text>
</comment>
<dbReference type="InterPro" id="IPR020946">
    <property type="entry name" value="Flavin_mOase-like"/>
</dbReference>
<dbReference type="GO" id="GO:0004499">
    <property type="term" value="F:N,N-dimethylaniline monooxygenase activity"/>
    <property type="evidence" value="ECO:0007669"/>
    <property type="project" value="InterPro"/>
</dbReference>
<dbReference type="InterPro" id="IPR036188">
    <property type="entry name" value="FAD/NAD-bd_sf"/>
</dbReference>
<dbReference type="PANTHER" id="PTHR42877:SF4">
    <property type="entry name" value="FAD_NAD(P)-BINDING DOMAIN-CONTAINING PROTEIN-RELATED"/>
    <property type="match status" value="1"/>
</dbReference>
<proteinExistence type="inferred from homology"/>
<evidence type="ECO:0008006" key="7">
    <source>
        <dbReference type="Google" id="ProtNLM"/>
    </source>
</evidence>
<evidence type="ECO:0000256" key="4">
    <source>
        <dbReference type="ARBA" id="ARBA00023002"/>
    </source>
</evidence>
<evidence type="ECO:0000256" key="3">
    <source>
        <dbReference type="ARBA" id="ARBA00022827"/>
    </source>
</evidence>
<protein>
    <recommendedName>
        <fullName evidence="7">Monooxygenase</fullName>
    </recommendedName>
</protein>
<name>A0A8H4QQU1_9AGAR</name>
<evidence type="ECO:0000313" key="5">
    <source>
        <dbReference type="EMBL" id="KAF4615529.1"/>
    </source>
</evidence>